<dbReference type="PANTHER" id="PTHR12526:SF630">
    <property type="entry name" value="GLYCOSYLTRANSFERASE"/>
    <property type="match status" value="1"/>
</dbReference>
<accession>E7RXX0</accession>
<keyword evidence="3" id="KW-0808">Transferase</keyword>
<evidence type="ECO:0000313" key="3">
    <source>
        <dbReference type="EMBL" id="EFV94794.1"/>
    </source>
</evidence>
<evidence type="ECO:0000259" key="1">
    <source>
        <dbReference type="Pfam" id="PF00534"/>
    </source>
</evidence>
<name>E7RXX0_9BURK</name>
<dbReference type="HOGENOM" id="CLU_009583_14_2_4"/>
<gene>
    <name evidence="3" type="ORF">HMPREF0551_1541</name>
</gene>
<dbReference type="RefSeq" id="WP_005673834.1">
    <property type="nucleotide sequence ID" value="NZ_CP146288.1"/>
</dbReference>
<dbReference type="CDD" id="cd03801">
    <property type="entry name" value="GT4_PimA-like"/>
    <property type="match status" value="1"/>
</dbReference>
<reference evidence="3 4" key="1">
    <citation type="submission" date="2010-12" db="EMBL/GenBank/DDBJ databases">
        <authorList>
            <person name="Muzny D."/>
            <person name="Qin X."/>
            <person name="Deng J."/>
            <person name="Jiang H."/>
            <person name="Liu Y."/>
            <person name="Qu J."/>
            <person name="Song X.-Z."/>
            <person name="Zhang L."/>
            <person name="Thornton R."/>
            <person name="Coyle M."/>
            <person name="Francisco L."/>
            <person name="Jackson L."/>
            <person name="Javaid M."/>
            <person name="Korchina V."/>
            <person name="Kovar C."/>
            <person name="Mata R."/>
            <person name="Mathew T."/>
            <person name="Ngo R."/>
            <person name="Nguyen L."/>
            <person name="Nguyen N."/>
            <person name="Okwuonu G."/>
            <person name="Ongeri F."/>
            <person name="Pham C."/>
            <person name="Simmons D."/>
            <person name="Wilczek-Boney K."/>
            <person name="Hale W."/>
            <person name="Jakkamsetti A."/>
            <person name="Pham P."/>
            <person name="Ruth R."/>
            <person name="San Lucas F."/>
            <person name="Warren J."/>
            <person name="Zhang J."/>
            <person name="Zhao Z."/>
            <person name="Zhou C."/>
            <person name="Zhu D."/>
            <person name="Lee S."/>
            <person name="Bess C."/>
            <person name="Blankenburg K."/>
            <person name="Forbes L."/>
            <person name="Fu Q."/>
            <person name="Gubbala S."/>
            <person name="Hirani K."/>
            <person name="Jayaseelan J.C."/>
            <person name="Lara F."/>
            <person name="Munidasa M."/>
            <person name="Palculict T."/>
            <person name="Patil S."/>
            <person name="Pu L.-L."/>
            <person name="Saada N."/>
            <person name="Tang L."/>
            <person name="Weissenberger G."/>
            <person name="Zhu Y."/>
            <person name="Hemphill L."/>
            <person name="Shang Y."/>
            <person name="Youmans B."/>
            <person name="Ayvaz T."/>
            <person name="Ross M."/>
            <person name="Santibanez J."/>
            <person name="Aqrawi P."/>
            <person name="Gross S."/>
            <person name="Joshi V."/>
            <person name="Fowler G."/>
            <person name="Nazareth L."/>
            <person name="Reid J."/>
            <person name="Worley K."/>
            <person name="Petrosino J."/>
            <person name="Highlander S."/>
            <person name="Gibbs R."/>
        </authorList>
    </citation>
    <scope>NUCLEOTIDE SEQUENCE [LARGE SCALE GENOMIC DNA]</scope>
    <source>
        <strain evidence="3 4">ATCC 51599</strain>
    </source>
</reference>
<dbReference type="Proteomes" id="UP000011021">
    <property type="component" value="Unassembled WGS sequence"/>
</dbReference>
<sequence length="418" mass="46193">MSEPRSPIAVGYVLKRYPRFSETFVVNEILALEKAGVQVDIFALGPVSETHFQEAISRVRAPVHRIRHQFHDTELYWQLLVQARKALPEFRRLAHLADEHDWVTVGQAVLLAMQAQSKGIRHLHAHFGTQAATVARLAAAFAGIHYSFTAHAKDIYHQYEEPVQLDLKIRDAAFTVTVSDYNVDYLRTHFGAPTDRTHRIYNGLDLSAFPYHPPINRPSHVVAVGRLVEKKGFPFLIEAIGLLRDRGIDCRCTLVGDGPLRPQLQKQIEDLGLTDRVQLAGVRPLTEVSAFLKGAAVLVAPSIISEGGDRDGLPTILVEGMALGTPCISTQVVGIPELIRDHETGLCVAPNDAKVLADAIAEMLGNPTMARLLADNARALIESEYDVHRNTARLRDLFARSIQAVDARHAAHQPSATE</sequence>
<comment type="caution">
    <text evidence="3">The sequence shown here is derived from an EMBL/GenBank/DDBJ whole genome shotgun (WGS) entry which is preliminary data.</text>
</comment>
<dbReference type="Gene3D" id="3.40.50.2000">
    <property type="entry name" value="Glycogen Phosphorylase B"/>
    <property type="match status" value="2"/>
</dbReference>
<evidence type="ECO:0000259" key="2">
    <source>
        <dbReference type="Pfam" id="PF13439"/>
    </source>
</evidence>
<organism evidence="3 4">
    <name type="scientific">Lautropia mirabilis ATCC 51599</name>
    <dbReference type="NCBI Taxonomy" id="887898"/>
    <lineage>
        <taxon>Bacteria</taxon>
        <taxon>Pseudomonadati</taxon>
        <taxon>Pseudomonadota</taxon>
        <taxon>Betaproteobacteria</taxon>
        <taxon>Burkholderiales</taxon>
        <taxon>Burkholderiaceae</taxon>
        <taxon>Lautropia</taxon>
    </lineage>
</organism>
<dbReference type="Pfam" id="PF00534">
    <property type="entry name" value="Glycos_transf_1"/>
    <property type="match status" value="1"/>
</dbReference>
<evidence type="ECO:0000313" key="4">
    <source>
        <dbReference type="Proteomes" id="UP000011021"/>
    </source>
</evidence>
<feature type="domain" description="Glycosyltransferase subfamily 4-like N-terminal" evidence="2">
    <location>
        <begin position="22"/>
        <end position="207"/>
    </location>
</feature>
<protein>
    <submittedName>
        <fullName evidence="3">Glycosyltransferase, group 1 family protein</fullName>
        <ecNumber evidence="3">2.4.-.-</ecNumber>
    </submittedName>
</protein>
<dbReference type="AlphaFoldDB" id="E7RXX0"/>
<keyword evidence="4" id="KW-1185">Reference proteome</keyword>
<dbReference type="InterPro" id="IPR028098">
    <property type="entry name" value="Glyco_trans_4-like_N"/>
</dbReference>
<dbReference type="eggNOG" id="COG0438">
    <property type="taxonomic scope" value="Bacteria"/>
</dbReference>
<dbReference type="PANTHER" id="PTHR12526">
    <property type="entry name" value="GLYCOSYLTRANSFERASE"/>
    <property type="match status" value="1"/>
</dbReference>
<dbReference type="SUPFAM" id="SSF53756">
    <property type="entry name" value="UDP-Glycosyltransferase/glycogen phosphorylase"/>
    <property type="match status" value="1"/>
</dbReference>
<dbReference type="Pfam" id="PF13439">
    <property type="entry name" value="Glyco_transf_4"/>
    <property type="match status" value="1"/>
</dbReference>
<dbReference type="STRING" id="887898.HMPREF0551_1541"/>
<dbReference type="GO" id="GO:0016757">
    <property type="term" value="F:glycosyltransferase activity"/>
    <property type="evidence" value="ECO:0007669"/>
    <property type="project" value="UniProtKB-KW"/>
</dbReference>
<feature type="domain" description="Glycosyl transferase family 1" evidence="1">
    <location>
        <begin position="220"/>
        <end position="378"/>
    </location>
</feature>
<keyword evidence="3" id="KW-0328">Glycosyltransferase</keyword>
<dbReference type="EMBL" id="AEQP01000010">
    <property type="protein sequence ID" value="EFV94794.1"/>
    <property type="molecule type" value="Genomic_DNA"/>
</dbReference>
<dbReference type="EC" id="2.4.-.-" evidence="3"/>
<dbReference type="InterPro" id="IPR001296">
    <property type="entry name" value="Glyco_trans_1"/>
</dbReference>
<proteinExistence type="predicted"/>